<evidence type="ECO:0000313" key="1">
    <source>
        <dbReference type="EMBL" id="KAF3886525.1"/>
    </source>
</evidence>
<protein>
    <submittedName>
        <fullName evidence="1">Uncharacterized protein</fullName>
    </submittedName>
</protein>
<dbReference type="Proteomes" id="UP000029738">
    <property type="component" value="Unassembled WGS sequence"/>
</dbReference>
<evidence type="ECO:0000313" key="2">
    <source>
        <dbReference type="Proteomes" id="UP000029738"/>
    </source>
</evidence>
<accession>A0A8S9T2F6</accession>
<comment type="caution">
    <text evidence="1">The sequence shown here is derived from an EMBL/GenBank/DDBJ whole genome shotgun (WGS) entry which is preliminary data.</text>
</comment>
<reference evidence="1" key="1">
    <citation type="journal article" date="2015" name="Genome Announc.">
        <title>Draft Genome Sequence of Tolypothrix boutellei Strain VB521301.</title>
        <authorList>
            <person name="Chandrababunaidu M.M."/>
            <person name="Singh D."/>
            <person name="Sen D."/>
            <person name="Bhan S."/>
            <person name="Das S."/>
            <person name="Gupta A."/>
            <person name="Adhikary S.P."/>
            <person name="Tripathy S."/>
        </authorList>
    </citation>
    <scope>NUCLEOTIDE SEQUENCE</scope>
    <source>
        <strain evidence="1">VB521301</strain>
    </source>
</reference>
<reference evidence="1" key="2">
    <citation type="submission" date="2019-11" db="EMBL/GenBank/DDBJ databases">
        <title>Improved Assembly of Tolypothrix boutellei genome.</title>
        <authorList>
            <person name="Sarangi A.N."/>
            <person name="Mukherjee M."/>
            <person name="Ghosh S."/>
            <person name="Singh D."/>
            <person name="Das A."/>
            <person name="Kant S."/>
            <person name="Prusty A."/>
            <person name="Tripathy S."/>
        </authorList>
    </citation>
    <scope>NUCLEOTIDE SEQUENCE</scope>
    <source>
        <strain evidence="1">VB521301</strain>
    </source>
</reference>
<proteinExistence type="predicted"/>
<dbReference type="AlphaFoldDB" id="A0A8S9T2F6"/>
<dbReference type="EMBL" id="JHEG04000001">
    <property type="protein sequence ID" value="KAF3886525.1"/>
    <property type="molecule type" value="Genomic_DNA"/>
</dbReference>
<keyword evidence="2" id="KW-1185">Reference proteome</keyword>
<gene>
    <name evidence="1" type="ORF">DA73_0400014325</name>
</gene>
<dbReference type="RefSeq" id="WP_072040749.1">
    <property type="nucleotide sequence ID" value="NZ_JHEG04000001.1"/>
</dbReference>
<sequence>MKFQIECSSLIKHEFCLICDRPIQRTEARLIVCSDQGDGFGDICPKCIGMGAYWIKNQLQHLSSYLSSKA</sequence>
<name>A0A8S9T2F6_9CYAN</name>
<dbReference type="OrthoDB" id="516169at2"/>
<organism evidence="1 2">
    <name type="scientific">Tolypothrix bouteillei VB521301</name>
    <dbReference type="NCBI Taxonomy" id="1479485"/>
    <lineage>
        <taxon>Bacteria</taxon>
        <taxon>Bacillati</taxon>
        <taxon>Cyanobacteriota</taxon>
        <taxon>Cyanophyceae</taxon>
        <taxon>Nostocales</taxon>
        <taxon>Tolypothrichaceae</taxon>
        <taxon>Tolypothrix</taxon>
    </lineage>
</organism>